<gene>
    <name evidence="2" type="ORF">MYP_1283</name>
</gene>
<dbReference type="Proteomes" id="UP000030185">
    <property type="component" value="Unassembled WGS sequence"/>
</dbReference>
<feature type="domain" description="Polysaccharide pyruvyl transferase" evidence="1">
    <location>
        <begin position="14"/>
        <end position="227"/>
    </location>
</feature>
<keyword evidence="3" id="KW-1185">Reference proteome</keyword>
<protein>
    <recommendedName>
        <fullName evidence="1">Polysaccharide pyruvyl transferase domain-containing protein</fullName>
    </recommendedName>
</protein>
<reference evidence="2 3" key="1">
    <citation type="submission" date="2014-09" db="EMBL/GenBank/DDBJ databases">
        <title>Sporocytophaga myxococcoides PG-01 genome sequencing.</title>
        <authorList>
            <person name="Liu L."/>
            <person name="Gao P.J."/>
            <person name="Chen G.J."/>
            <person name="Wang L.S."/>
        </authorList>
    </citation>
    <scope>NUCLEOTIDE SEQUENCE [LARGE SCALE GENOMIC DNA]</scope>
    <source>
        <strain evidence="2 3">PG-01</strain>
    </source>
</reference>
<dbReference type="Pfam" id="PF04230">
    <property type="entry name" value="PS_pyruv_trans"/>
    <property type="match status" value="1"/>
</dbReference>
<dbReference type="RefSeq" id="WP_045460002.1">
    <property type="nucleotide sequence ID" value="NZ_BBLT01000002.1"/>
</dbReference>
<dbReference type="EMBL" id="BBLT01000002">
    <property type="protein sequence ID" value="GAL84055.1"/>
    <property type="molecule type" value="Genomic_DNA"/>
</dbReference>
<organism evidence="2 3">
    <name type="scientific">Sporocytophaga myxococcoides</name>
    <dbReference type="NCBI Taxonomy" id="153721"/>
    <lineage>
        <taxon>Bacteria</taxon>
        <taxon>Pseudomonadati</taxon>
        <taxon>Bacteroidota</taxon>
        <taxon>Cytophagia</taxon>
        <taxon>Cytophagales</taxon>
        <taxon>Cytophagaceae</taxon>
        <taxon>Sporocytophaga</taxon>
    </lineage>
</organism>
<dbReference type="STRING" id="153721.MYP_1283"/>
<dbReference type="eggNOG" id="COG3774">
    <property type="taxonomic scope" value="Bacteria"/>
</dbReference>
<dbReference type="InterPro" id="IPR007345">
    <property type="entry name" value="Polysacch_pyruvyl_Trfase"/>
</dbReference>
<comment type="caution">
    <text evidence="2">The sequence shown here is derived from an EMBL/GenBank/DDBJ whole genome shotgun (WGS) entry which is preliminary data.</text>
</comment>
<accession>A0A098LAV3</accession>
<dbReference type="OrthoDB" id="5672604at2"/>
<evidence type="ECO:0000313" key="3">
    <source>
        <dbReference type="Proteomes" id="UP000030185"/>
    </source>
</evidence>
<evidence type="ECO:0000313" key="2">
    <source>
        <dbReference type="EMBL" id="GAL84055.1"/>
    </source>
</evidence>
<dbReference type="AlphaFoldDB" id="A0A098LAV3"/>
<sequence>MKYYYQVEGHLRNNIGDVLQGMVAKRFLPGNPSVVDREALSTIPKTEPGLLIANGWYMHTYDRFPAPDNIIPIYTSVHIADSKLLLDPKVREHFKKNAPIGCRDSKTLQLMLGWGIPAYYSSCLTTTCERRATAAEGKRGEVLLVDNVDHPVPENVKNKLEQMLGKTMVRISHDPPNTEGDIETYARTAEDQMDLLLKRYCNAELVITTKIHCALPCLGMGANVMFIHPNPSDPRLATLAEFTDIISYNDILQMNQIQKPEVRQDRLEKRKKFLSDFVKSSIALKENPIKNANNFAYGYIKYKSYAMANVYRAGVMILGKLGIAKEKISRVYGIQ</sequence>
<evidence type="ECO:0000259" key="1">
    <source>
        <dbReference type="Pfam" id="PF04230"/>
    </source>
</evidence>
<name>A0A098LAV3_9BACT</name>
<proteinExistence type="predicted"/>